<evidence type="ECO:0000313" key="1">
    <source>
        <dbReference type="EMBL" id="CAB4128667.1"/>
    </source>
</evidence>
<gene>
    <name evidence="1" type="ORF">UFOVP113_67</name>
    <name evidence="2" type="ORF">UFOVP225_54</name>
</gene>
<dbReference type="EMBL" id="LR796231">
    <property type="protein sequence ID" value="CAB4128667.1"/>
    <property type="molecule type" value="Genomic_DNA"/>
</dbReference>
<reference evidence="1" key="1">
    <citation type="submission" date="2020-04" db="EMBL/GenBank/DDBJ databases">
        <authorList>
            <person name="Chiriac C."/>
            <person name="Salcher M."/>
            <person name="Ghai R."/>
            <person name="Kavagutti S V."/>
        </authorList>
    </citation>
    <scope>NUCLEOTIDE SEQUENCE</scope>
</reference>
<dbReference type="EMBL" id="LR798275">
    <property type="protein sequence ID" value="CAB5219316.1"/>
    <property type="molecule type" value="Genomic_DNA"/>
</dbReference>
<proteinExistence type="predicted"/>
<accession>A0A6J5L6J8</accession>
<name>A0A6J5L6J8_9CAUD</name>
<protein>
    <submittedName>
        <fullName evidence="1">Uncharacterized protein</fullName>
    </submittedName>
</protein>
<organism evidence="1">
    <name type="scientific">uncultured Caudovirales phage</name>
    <dbReference type="NCBI Taxonomy" id="2100421"/>
    <lineage>
        <taxon>Viruses</taxon>
        <taxon>Duplodnaviria</taxon>
        <taxon>Heunggongvirae</taxon>
        <taxon>Uroviricota</taxon>
        <taxon>Caudoviricetes</taxon>
        <taxon>Peduoviridae</taxon>
        <taxon>Maltschvirus</taxon>
        <taxon>Maltschvirus maltsch</taxon>
    </lineage>
</organism>
<sequence>MHKKHKGSHPRPRLSVTSSQGVFNGTYVKAVDDPLGSMSSAVAGEDNRKDPTLMDDFNHYMSAEYISAPSISGTV</sequence>
<evidence type="ECO:0000313" key="2">
    <source>
        <dbReference type="EMBL" id="CAB5219316.1"/>
    </source>
</evidence>